<dbReference type="SUPFAM" id="SSF53067">
    <property type="entry name" value="Actin-like ATPase domain"/>
    <property type="match status" value="2"/>
</dbReference>
<dbReference type="InterPro" id="IPR018483">
    <property type="entry name" value="Carb_kinase_FGGY_CS"/>
</dbReference>
<evidence type="ECO:0000313" key="8">
    <source>
        <dbReference type="Proteomes" id="UP001461341"/>
    </source>
</evidence>
<feature type="domain" description="Carbohydrate kinase FGGY C-terminal" evidence="6">
    <location>
        <begin position="281"/>
        <end position="445"/>
    </location>
</feature>
<reference evidence="7 8" key="1">
    <citation type="submission" date="2023-03" db="EMBL/GenBank/DDBJ databases">
        <title>Novel Species.</title>
        <authorList>
            <person name="Ma S."/>
        </authorList>
    </citation>
    <scope>NUCLEOTIDE SEQUENCE [LARGE SCALE GENOMIC DNA]</scope>
    <source>
        <strain evidence="7 8">B11</strain>
    </source>
</reference>
<dbReference type="PANTHER" id="PTHR43095">
    <property type="entry name" value="SUGAR KINASE"/>
    <property type="match status" value="1"/>
</dbReference>
<dbReference type="EMBL" id="CP121689">
    <property type="protein sequence ID" value="WZL75463.1"/>
    <property type="molecule type" value="Genomic_DNA"/>
</dbReference>
<dbReference type="InterPro" id="IPR018485">
    <property type="entry name" value="FGGY_C"/>
</dbReference>
<dbReference type="CDD" id="cd07808">
    <property type="entry name" value="ASKHA_NBD_FGGY_EcXK-like"/>
    <property type="match status" value="1"/>
</dbReference>
<accession>A0ABZ2YAX7</accession>
<gene>
    <name evidence="7" type="ORF">QBE54_07660</name>
</gene>
<dbReference type="PIRSF" id="PIRSF000538">
    <property type="entry name" value="GlpK"/>
    <property type="match status" value="1"/>
</dbReference>
<comment type="similarity">
    <text evidence="1 4">Belongs to the FGGY kinase family.</text>
</comment>
<dbReference type="RefSeq" id="WP_369017610.1">
    <property type="nucleotide sequence ID" value="NZ_CP121689.1"/>
</dbReference>
<evidence type="ECO:0000313" key="7">
    <source>
        <dbReference type="EMBL" id="WZL75463.1"/>
    </source>
</evidence>
<dbReference type="InterPro" id="IPR050406">
    <property type="entry name" value="FGGY_Carb_Kinase"/>
</dbReference>
<dbReference type="InterPro" id="IPR000577">
    <property type="entry name" value="Carb_kinase_FGGY"/>
</dbReference>
<dbReference type="Proteomes" id="UP001461341">
    <property type="component" value="Chromosome"/>
</dbReference>
<dbReference type="PANTHER" id="PTHR43095:SF5">
    <property type="entry name" value="XYLULOSE KINASE"/>
    <property type="match status" value="1"/>
</dbReference>
<dbReference type="Pfam" id="PF00370">
    <property type="entry name" value="FGGY_N"/>
    <property type="match status" value="1"/>
</dbReference>
<feature type="domain" description="Carbohydrate kinase FGGY N-terminal" evidence="5">
    <location>
        <begin position="4"/>
        <end position="248"/>
    </location>
</feature>
<evidence type="ECO:0000256" key="1">
    <source>
        <dbReference type="ARBA" id="ARBA00009156"/>
    </source>
</evidence>
<keyword evidence="2 4" id="KW-0808">Transferase</keyword>
<dbReference type="InterPro" id="IPR018484">
    <property type="entry name" value="FGGY_N"/>
</dbReference>
<dbReference type="Pfam" id="PF02782">
    <property type="entry name" value="FGGY_C"/>
    <property type="match status" value="1"/>
</dbReference>
<protein>
    <submittedName>
        <fullName evidence="7">FGGY family carbohydrate kinase</fullName>
    </submittedName>
</protein>
<dbReference type="Gene3D" id="3.30.420.40">
    <property type="match status" value="2"/>
</dbReference>
<dbReference type="InterPro" id="IPR043129">
    <property type="entry name" value="ATPase_NBD"/>
</dbReference>
<proteinExistence type="inferred from homology"/>
<evidence type="ECO:0000256" key="3">
    <source>
        <dbReference type="ARBA" id="ARBA00022777"/>
    </source>
</evidence>
<name>A0ABZ2YAX7_9BACT</name>
<dbReference type="PROSITE" id="PS00445">
    <property type="entry name" value="FGGY_KINASES_2"/>
    <property type="match status" value="1"/>
</dbReference>
<keyword evidence="8" id="KW-1185">Reference proteome</keyword>
<evidence type="ECO:0000259" key="6">
    <source>
        <dbReference type="Pfam" id="PF02782"/>
    </source>
</evidence>
<evidence type="ECO:0000256" key="4">
    <source>
        <dbReference type="RuleBase" id="RU003733"/>
    </source>
</evidence>
<evidence type="ECO:0000259" key="5">
    <source>
        <dbReference type="Pfam" id="PF00370"/>
    </source>
</evidence>
<evidence type="ECO:0000256" key="2">
    <source>
        <dbReference type="ARBA" id="ARBA00022679"/>
    </source>
</evidence>
<sequence length="490" mass="54867">MKEYVLTVDVGTTNLKCIIFDKNGKQIAKETLPNVTEYPKPLFAEQNPEQWIFNLKKITDKLSTLYPQEMESLTCVALTGQMHGPVLINVDSLQVLYPCMIWSDIRAVEEVKVLKDKFGEAYFLNKMGNLPQEAFTLPKMLWLKNHEPFLFKRAIKLVFPKDYLAYVLCGDVSTDYSDASGSLLYDIYKKNWDKDLLKELGFRLDILPDVVDSSCIVGAVSREAAGEFHLPSGLPVIKGAGDLAATALSTGAGVEENVSLCVGTAGQLLFCSDKIRKEVLGKLYVFLHCIPDKYFYLGTVPTGGSALGWFLSSFWGGDPDLFWQKVGEIKKINTDRGLVFYPFLMGTGTPYFNYQAKAAFLGLQVNHKMEDVVLAILEGIAFALKDSLEEALTTFRKVERVILSGGLARLNIWPKIVSNVFNLPTYLVPYVDTASVGACLLGMEAMGLSRETLFKAEDFEGCQFLPEERYAEYYLRLYSFYKSKMVSVLS</sequence>
<keyword evidence="3 4" id="KW-0418">Kinase</keyword>
<organism evidence="7 8">
    <name type="scientific">Thermatribacter velox</name>
    <dbReference type="NCBI Taxonomy" id="3039681"/>
    <lineage>
        <taxon>Bacteria</taxon>
        <taxon>Pseudomonadati</taxon>
        <taxon>Atribacterota</taxon>
        <taxon>Atribacteria</taxon>
        <taxon>Atribacterales</taxon>
        <taxon>Thermatribacteraceae</taxon>
        <taxon>Thermatribacter</taxon>
    </lineage>
</organism>
<dbReference type="GO" id="GO:0016301">
    <property type="term" value="F:kinase activity"/>
    <property type="evidence" value="ECO:0007669"/>
    <property type="project" value="UniProtKB-KW"/>
</dbReference>